<dbReference type="PROSITE" id="PS51843">
    <property type="entry name" value="NR_LBD"/>
    <property type="match status" value="1"/>
</dbReference>
<dbReference type="STRING" id="174720.A0A0N5C425"/>
<keyword evidence="5" id="KW-0472">Membrane</keyword>
<evidence type="ECO:0000256" key="3">
    <source>
        <dbReference type="ARBA" id="ARBA00023163"/>
    </source>
</evidence>
<keyword evidence="4" id="KW-0675">Receptor</keyword>
<evidence type="ECO:0000256" key="4">
    <source>
        <dbReference type="ARBA" id="ARBA00023170"/>
    </source>
</evidence>
<feature type="transmembrane region" description="Helical" evidence="5">
    <location>
        <begin position="145"/>
        <end position="165"/>
    </location>
</feature>
<organism evidence="7 8">
    <name type="scientific">Strongyloides papillosus</name>
    <name type="common">Intestinal threadworm</name>
    <dbReference type="NCBI Taxonomy" id="174720"/>
    <lineage>
        <taxon>Eukaryota</taxon>
        <taxon>Metazoa</taxon>
        <taxon>Ecdysozoa</taxon>
        <taxon>Nematoda</taxon>
        <taxon>Chromadorea</taxon>
        <taxon>Rhabditida</taxon>
        <taxon>Tylenchina</taxon>
        <taxon>Panagrolaimomorpha</taxon>
        <taxon>Strongyloidoidea</taxon>
        <taxon>Strongyloididae</taxon>
        <taxon>Strongyloides</taxon>
    </lineage>
</organism>
<evidence type="ECO:0000313" key="7">
    <source>
        <dbReference type="Proteomes" id="UP000046392"/>
    </source>
</evidence>
<keyword evidence="7" id="KW-1185">Reference proteome</keyword>
<dbReference type="SMART" id="SM00430">
    <property type="entry name" value="HOLI"/>
    <property type="match status" value="1"/>
</dbReference>
<proteinExistence type="inferred from homology"/>
<dbReference type="Proteomes" id="UP000046392">
    <property type="component" value="Unplaced"/>
</dbReference>
<evidence type="ECO:0000256" key="2">
    <source>
        <dbReference type="ARBA" id="ARBA00023015"/>
    </source>
</evidence>
<feature type="domain" description="NR LBD" evidence="6">
    <location>
        <begin position="71"/>
        <end position="324"/>
    </location>
</feature>
<name>A0A0N5C425_STREA</name>
<dbReference type="InterPro" id="IPR035500">
    <property type="entry name" value="NHR-like_dom_sf"/>
</dbReference>
<dbReference type="SUPFAM" id="SSF48508">
    <property type="entry name" value="Nuclear receptor ligand-binding domain"/>
    <property type="match status" value="1"/>
</dbReference>
<keyword evidence="5" id="KW-0812">Transmembrane</keyword>
<evidence type="ECO:0000256" key="5">
    <source>
        <dbReference type="SAM" id="Phobius"/>
    </source>
</evidence>
<protein>
    <submittedName>
        <fullName evidence="8">NR LBD domain-containing protein</fullName>
    </submittedName>
</protein>
<evidence type="ECO:0000259" key="6">
    <source>
        <dbReference type="PROSITE" id="PS51843"/>
    </source>
</evidence>
<dbReference type="InterPro" id="IPR000536">
    <property type="entry name" value="Nucl_hrmn_rcpt_lig-bd"/>
</dbReference>
<dbReference type="AlphaFoldDB" id="A0A0N5C425"/>
<reference evidence="8" key="1">
    <citation type="submission" date="2017-02" db="UniProtKB">
        <authorList>
            <consortium name="WormBaseParasite"/>
        </authorList>
    </citation>
    <scope>IDENTIFICATION</scope>
</reference>
<keyword evidence="3" id="KW-0804">Transcription</keyword>
<dbReference type="PANTHER" id="PTHR46397:SF5">
    <property type="entry name" value="NUCLEAR HORMONE RECEPTOR FAMILY MEMBER NHR-20"/>
    <property type="match status" value="1"/>
</dbReference>
<evidence type="ECO:0000256" key="1">
    <source>
        <dbReference type="ARBA" id="ARBA00005993"/>
    </source>
</evidence>
<dbReference type="WBParaSite" id="SPAL_0001270800.1">
    <property type="protein sequence ID" value="SPAL_0001270800.1"/>
    <property type="gene ID" value="SPAL_0001270800"/>
</dbReference>
<dbReference type="PANTHER" id="PTHR46397">
    <property type="entry name" value="NUCLEAR HORMONE RECEPTOR FAMILY-RELATED"/>
    <property type="match status" value="1"/>
</dbReference>
<dbReference type="Gene3D" id="1.10.565.10">
    <property type="entry name" value="Retinoid X Receptor"/>
    <property type="match status" value="1"/>
</dbReference>
<comment type="similarity">
    <text evidence="1">Belongs to the nuclear hormone receptor family.</text>
</comment>
<dbReference type="Pfam" id="PF00104">
    <property type="entry name" value="Hormone_recep"/>
    <property type="match status" value="1"/>
</dbReference>
<keyword evidence="5" id="KW-1133">Transmembrane helix</keyword>
<keyword evidence="2" id="KW-0805">Transcription regulation</keyword>
<accession>A0A0N5C425</accession>
<sequence length="331" mass="38286">MKKDKVQKPRGRYLKKDSKETLYDDIIINKSSEFSLATAMASSSSKNENTNDSIVVGEHYTCEYLIDQFIIMEQMTEKRRKILTGADPLAILRSPIQEYQIDKNYKIVPFNFKKFNECIRGVCLLSFDYLTSMPLYNSFNDEDKYVLFRVIFFLTCILDSSFFTYKSGLYKQGYYAGIEGMVSSIYDDTYGWDTEGNITREMKLTLLKPIYKNIFESLILPMSILQMKPWEFASLKGMAIWSICLPELTIDGRERGKKIETLLINGLSQKYGNNEDISLRVGQLILLMSNLHVIVANTVEFFTRIDVFNLVELDDVIKAILNRRSLSDLNK</sequence>
<evidence type="ECO:0000313" key="8">
    <source>
        <dbReference type="WBParaSite" id="SPAL_0001270800.1"/>
    </source>
</evidence>